<dbReference type="GeneTree" id="ENSGT00390000015709"/>
<name>A0A3Q2YA97_HIPCM</name>
<dbReference type="KEGG" id="hcq:109514747"/>
<dbReference type="STRING" id="109280.ENSHCOP00000014641"/>
<evidence type="ECO:0000256" key="1">
    <source>
        <dbReference type="ARBA" id="ARBA00004604"/>
    </source>
</evidence>
<keyword evidence="3" id="KW-0539">Nucleus</keyword>
<dbReference type="OrthoDB" id="18703at2759"/>
<dbReference type="PANTHER" id="PTHR31109:SF2">
    <property type="entry name" value="RIBOSOME BIOGENESIS PROTEIN SLX9 HOMOLOG"/>
    <property type="match status" value="1"/>
</dbReference>
<evidence type="ECO:0000256" key="3">
    <source>
        <dbReference type="ARBA" id="ARBA00023242"/>
    </source>
</evidence>
<sequence>MVGKIKNVRHKLHQQAVKLTWPPGCASSKGSDEPSAFQMHQPSHSQMESGSPEVTGKIQAQNRMSSPAGIFSGTEIAPEALRQTLTFKDPPVAPIPAKIGNSEVKKIKSKKEKMKERRERWLNKISVIKLTKERQAAQARRQATPVVGDMSVLAEALPKLSELIAPAGTARTGLPARRKSTVPVKKCAVTDFSQMRPLQKRKLLESEINRFGEAVKILSSKRNPLNDISEHLRKRLKHLEEGSS</sequence>
<dbReference type="Pfam" id="PF15341">
    <property type="entry name" value="SLX9"/>
    <property type="match status" value="1"/>
</dbReference>
<evidence type="ECO:0000256" key="4">
    <source>
        <dbReference type="SAM" id="MobiDB-lite"/>
    </source>
</evidence>
<dbReference type="CTD" id="85395"/>
<evidence type="ECO:0000256" key="2">
    <source>
        <dbReference type="ARBA" id="ARBA00011022"/>
    </source>
</evidence>
<dbReference type="AlphaFoldDB" id="A0A3Q2YA97"/>
<keyword evidence="6" id="KW-1185">Reference proteome</keyword>
<feature type="region of interest" description="Disordered" evidence="4">
    <location>
        <begin position="21"/>
        <end position="62"/>
    </location>
</feature>
<dbReference type="Proteomes" id="UP000264820">
    <property type="component" value="Unplaced"/>
</dbReference>
<dbReference type="GO" id="GO:0000462">
    <property type="term" value="P:maturation of SSU-rRNA from tricistronic rRNA transcript (SSU-rRNA, 5.8S rRNA, LSU-rRNA)"/>
    <property type="evidence" value="ECO:0007669"/>
    <property type="project" value="InterPro"/>
</dbReference>
<evidence type="ECO:0000313" key="6">
    <source>
        <dbReference type="Proteomes" id="UP000264820"/>
    </source>
</evidence>
<accession>A0A3Q2YA97</accession>
<feature type="compositionally biased region" description="Polar residues" evidence="4">
    <location>
        <begin position="38"/>
        <end position="49"/>
    </location>
</feature>
<organism evidence="5 6">
    <name type="scientific">Hippocampus comes</name>
    <name type="common">Tiger tail seahorse</name>
    <dbReference type="NCBI Taxonomy" id="109280"/>
    <lineage>
        <taxon>Eukaryota</taxon>
        <taxon>Metazoa</taxon>
        <taxon>Chordata</taxon>
        <taxon>Craniata</taxon>
        <taxon>Vertebrata</taxon>
        <taxon>Euteleostomi</taxon>
        <taxon>Actinopterygii</taxon>
        <taxon>Neopterygii</taxon>
        <taxon>Teleostei</taxon>
        <taxon>Neoteleostei</taxon>
        <taxon>Acanthomorphata</taxon>
        <taxon>Syngnathiaria</taxon>
        <taxon>Syngnathiformes</taxon>
        <taxon>Syngnathoidei</taxon>
        <taxon>Syngnathidae</taxon>
        <taxon>Hippocampus</taxon>
    </lineage>
</organism>
<dbReference type="Ensembl" id="ENSHCOT00000022313.1">
    <property type="protein sequence ID" value="ENSHCOP00000014641.1"/>
    <property type="gene ID" value="ENSHCOG00000018059.1"/>
</dbReference>
<protein>
    <submittedName>
        <fullName evidence="5">Family with sequence similarity 207 member A</fullName>
    </submittedName>
</protein>
<evidence type="ECO:0000313" key="5">
    <source>
        <dbReference type="Ensembl" id="ENSHCOP00000014641.1"/>
    </source>
</evidence>
<proteinExistence type="inferred from homology"/>
<dbReference type="PANTHER" id="PTHR31109">
    <property type="entry name" value="PROTEIN FAM207A"/>
    <property type="match status" value="1"/>
</dbReference>
<dbReference type="RefSeq" id="XP_019723660.1">
    <property type="nucleotide sequence ID" value="XM_019868101.1"/>
</dbReference>
<reference evidence="5" key="1">
    <citation type="submission" date="2025-08" db="UniProtKB">
        <authorList>
            <consortium name="Ensembl"/>
        </authorList>
    </citation>
    <scope>IDENTIFICATION</scope>
</reference>
<dbReference type="GO" id="GO:0030686">
    <property type="term" value="C:90S preribosome"/>
    <property type="evidence" value="ECO:0007669"/>
    <property type="project" value="InterPro"/>
</dbReference>
<dbReference type="InterPro" id="IPR028160">
    <property type="entry name" value="Slx9-like"/>
</dbReference>
<dbReference type="OMA" id="RTRFWEL"/>
<dbReference type="GO" id="GO:0030688">
    <property type="term" value="C:preribosome, small subunit precursor"/>
    <property type="evidence" value="ECO:0007669"/>
    <property type="project" value="InterPro"/>
</dbReference>
<dbReference type="RefSeq" id="XP_019723659.1">
    <property type="nucleotide sequence ID" value="XM_019868100.1"/>
</dbReference>
<comment type="subcellular location">
    <subcellularLocation>
        <location evidence="1">Nucleus</location>
        <location evidence="1">Nucleolus</location>
    </subcellularLocation>
</comment>
<dbReference type="GeneID" id="109514747"/>
<dbReference type="GO" id="GO:0005730">
    <property type="term" value="C:nucleolus"/>
    <property type="evidence" value="ECO:0007669"/>
    <property type="project" value="UniProtKB-SubCell"/>
</dbReference>
<reference evidence="5" key="2">
    <citation type="submission" date="2025-09" db="UniProtKB">
        <authorList>
            <consortium name="Ensembl"/>
        </authorList>
    </citation>
    <scope>IDENTIFICATION</scope>
</reference>
<comment type="similarity">
    <text evidence="2">Belongs to the SLX9 family.</text>
</comment>